<keyword evidence="1" id="KW-0732">Signal</keyword>
<dbReference type="SMART" id="SM00034">
    <property type="entry name" value="CLECT"/>
    <property type="match status" value="1"/>
</dbReference>
<evidence type="ECO:0000256" key="1">
    <source>
        <dbReference type="SAM" id="SignalP"/>
    </source>
</evidence>
<dbReference type="PROSITE" id="PS50041">
    <property type="entry name" value="C_TYPE_LECTIN_2"/>
    <property type="match status" value="1"/>
</dbReference>
<proteinExistence type="predicted"/>
<evidence type="ECO:0000259" key="2">
    <source>
        <dbReference type="PROSITE" id="PS50041"/>
    </source>
</evidence>
<keyword evidence="3" id="KW-1185">Reference proteome</keyword>
<dbReference type="WBParaSite" id="MBELARI_LOCUS9310">
    <property type="protein sequence ID" value="MBELARI_LOCUS9310"/>
    <property type="gene ID" value="MBELARI_LOCUS9310"/>
</dbReference>
<dbReference type="Proteomes" id="UP000887575">
    <property type="component" value="Unassembled WGS sequence"/>
</dbReference>
<dbReference type="InterPro" id="IPR016186">
    <property type="entry name" value="C-type_lectin-like/link_sf"/>
</dbReference>
<dbReference type="AlphaFoldDB" id="A0AAF3FRG6"/>
<feature type="signal peptide" evidence="1">
    <location>
        <begin position="1"/>
        <end position="17"/>
    </location>
</feature>
<dbReference type="PANTHER" id="PTHR22801:SF63">
    <property type="entry name" value="C-TYPE LECTIN DOMAIN-CONTAINING PROTEIN"/>
    <property type="match status" value="1"/>
</dbReference>
<accession>A0AAF3FRG6</accession>
<dbReference type="InterPro" id="IPR050801">
    <property type="entry name" value="Ca-Dep_Lectins_ImmuneDev"/>
</dbReference>
<dbReference type="PANTHER" id="PTHR22801">
    <property type="entry name" value="LITHOSTATHINE"/>
    <property type="match status" value="1"/>
</dbReference>
<dbReference type="Gene3D" id="3.10.100.10">
    <property type="entry name" value="Mannose-Binding Protein A, subunit A"/>
    <property type="match status" value="1"/>
</dbReference>
<evidence type="ECO:0000313" key="4">
    <source>
        <dbReference type="WBParaSite" id="MBELARI_LOCUS9310"/>
    </source>
</evidence>
<feature type="chain" id="PRO_5041999113" description="C-type lectin domain-containing protein" evidence="1">
    <location>
        <begin position="18"/>
        <end position="166"/>
    </location>
</feature>
<feature type="domain" description="C-type lectin" evidence="2">
    <location>
        <begin position="26"/>
        <end position="83"/>
    </location>
</feature>
<reference evidence="4" key="1">
    <citation type="submission" date="2024-02" db="UniProtKB">
        <authorList>
            <consortium name="WormBaseParasite"/>
        </authorList>
    </citation>
    <scope>IDENTIFICATION</scope>
</reference>
<dbReference type="Pfam" id="PF00059">
    <property type="entry name" value="Lectin_C"/>
    <property type="match status" value="1"/>
</dbReference>
<dbReference type="InterPro" id="IPR016187">
    <property type="entry name" value="CTDL_fold"/>
</dbReference>
<organism evidence="3 4">
    <name type="scientific">Mesorhabditis belari</name>
    <dbReference type="NCBI Taxonomy" id="2138241"/>
    <lineage>
        <taxon>Eukaryota</taxon>
        <taxon>Metazoa</taxon>
        <taxon>Ecdysozoa</taxon>
        <taxon>Nematoda</taxon>
        <taxon>Chromadorea</taxon>
        <taxon>Rhabditida</taxon>
        <taxon>Rhabditina</taxon>
        <taxon>Rhabditomorpha</taxon>
        <taxon>Rhabditoidea</taxon>
        <taxon>Rhabditidae</taxon>
        <taxon>Mesorhabditinae</taxon>
        <taxon>Mesorhabditis</taxon>
    </lineage>
</organism>
<dbReference type="SUPFAM" id="SSF56436">
    <property type="entry name" value="C-type lectin-like"/>
    <property type="match status" value="1"/>
</dbReference>
<name>A0AAF3FRG6_9BILA</name>
<sequence length="166" mass="18742">MVRNLIVSAAFLAIALSQCPSDFTQFNNKCYKVFNYNSLTWAQADGSCQDYGGHLASIHDNATDSFLIDYARQVGVRTAAWIGAYWYLEIYAGNNRDTLLYTTTSFSPFNTTLKLSSNNPQMMIRIMTEDNDDVNPFEIHYSGTDSPLYINPTPPSMIKSRANRLH</sequence>
<protein>
    <recommendedName>
        <fullName evidence="2">C-type lectin domain-containing protein</fullName>
    </recommendedName>
</protein>
<evidence type="ECO:0000313" key="3">
    <source>
        <dbReference type="Proteomes" id="UP000887575"/>
    </source>
</evidence>
<dbReference type="InterPro" id="IPR001304">
    <property type="entry name" value="C-type_lectin-like"/>
</dbReference>